<keyword evidence="3" id="KW-0732">Signal</keyword>
<feature type="region of interest" description="Disordered" evidence="2">
    <location>
        <begin position="92"/>
        <end position="115"/>
    </location>
</feature>
<feature type="compositionally biased region" description="Polar residues" evidence="2">
    <location>
        <begin position="564"/>
        <end position="575"/>
    </location>
</feature>
<feature type="region of interest" description="Disordered" evidence="2">
    <location>
        <begin position="854"/>
        <end position="909"/>
    </location>
</feature>
<dbReference type="Pfam" id="PF00620">
    <property type="entry name" value="RhoGAP"/>
    <property type="match status" value="2"/>
</dbReference>
<evidence type="ECO:0000313" key="5">
    <source>
        <dbReference type="EMBL" id="CAD7393577.1"/>
    </source>
</evidence>
<dbReference type="SUPFAM" id="SSF48350">
    <property type="entry name" value="GTPase activation domain, GAP"/>
    <property type="match status" value="2"/>
</dbReference>
<evidence type="ECO:0000259" key="4">
    <source>
        <dbReference type="PROSITE" id="PS50238"/>
    </source>
</evidence>
<feature type="compositionally biased region" description="Basic and acidic residues" evidence="2">
    <location>
        <begin position="521"/>
        <end position="539"/>
    </location>
</feature>
<feature type="region of interest" description="Disordered" evidence="2">
    <location>
        <begin position="651"/>
        <end position="734"/>
    </location>
</feature>
<feature type="compositionally biased region" description="Basic and acidic residues" evidence="2">
    <location>
        <begin position="597"/>
        <end position="606"/>
    </location>
</feature>
<name>A0A7R9CDW7_TIMCR</name>
<feature type="region of interest" description="Disordered" evidence="2">
    <location>
        <begin position="770"/>
        <end position="803"/>
    </location>
</feature>
<sequence length="947" mass="103572">MSTHAHAHLYLIGLSLFISQDSSGGGGVATCHGTEPESAVTYRTCTWDRCYQTRSLSWADFQDGSSNVTGLVFGIPISQCLENDRLLRNSRGESSYRSRSEVEEPSELCRKSHHGSRSSFSSLIETSVRADESGSCESLMSPTERMAGSVPGLLDTLSCGSAADISGLGERDPGIPHLVASCLRHIEEHGLHTLGIFRVSSSKKRVRQLREDFDCGKEISLDDDLCPHDVATLLKEFFRDLPEPLLCRDLYLAFVQTQRIRNRRLQFEALQHLIQLLPAANRDTLWALLNFLYIVARNSTDHTDEKGIRNRRLQFEALQHLIQLLPAANRDTLWALLNFLYIVARNSTDHTDEKGEWVSGNKMDSNNLATLFAPNILHCIKPGSNKEIIADSPEERIDVINVIRTMIDHNQQLFKVPADLLDEVYVHMMDSHPEALDHLLRKRDISTEEIIDDLESSATEAGSDSYFIPRTSASLCSDLHEILGSDEPHATPVRRVWSREEFLHESAAMGGPDVSMRPRHKDRDRGRDRGSKKRWRDEASSGGGSDSSSRITSSSGIAGSASSKTRSASVDSGNATGHSGGGASDHSDATSRTLRAAPDELHDAGSRRQSTPVTMDGGGGIITASLKIPVPGSTSAAFSLNLDDADIPYIEDGGVVRPGVGAVPSSLTRRRRQRSASGSDSSSLASTPAYLPQQGYDPTATTPSVCSSVSSPPSWASSPPTSPDSNVTTVDYIPELPSRTKQKTVTLTTKEITPVILQKVMFTSTSELQQVQRGGGEREGTTNKSHSLGLPGELPKSASTSAMGTKRVEFECDLPARESAERKAATSISSIGGAVMRSKTADIERMLRIQKADQSLVGRGRGAAVPQQPPASAEEQDDKKKYSKRRYTDSRHQTRHIPDSDALREGPDSRPVVVIEGRVRQSPAQQVLVYKRRELIASDPKEHETFL</sequence>
<evidence type="ECO:0000256" key="1">
    <source>
        <dbReference type="ARBA" id="ARBA00022468"/>
    </source>
</evidence>
<accession>A0A7R9CDW7</accession>
<feature type="compositionally biased region" description="Low complexity" evidence="2">
    <location>
        <begin position="546"/>
        <end position="563"/>
    </location>
</feature>
<protein>
    <recommendedName>
        <fullName evidence="4">Rho-GAP domain-containing protein</fullName>
    </recommendedName>
</protein>
<dbReference type="EMBL" id="OC316749">
    <property type="protein sequence ID" value="CAD7393577.1"/>
    <property type="molecule type" value="Genomic_DNA"/>
</dbReference>
<feature type="compositionally biased region" description="Low complexity" evidence="2">
    <location>
        <begin position="675"/>
        <end position="687"/>
    </location>
</feature>
<feature type="compositionally biased region" description="Low complexity" evidence="2">
    <location>
        <begin position="698"/>
        <end position="725"/>
    </location>
</feature>
<dbReference type="SMART" id="SM00324">
    <property type="entry name" value="RhoGAP"/>
    <property type="match status" value="1"/>
</dbReference>
<dbReference type="Gene3D" id="1.10.555.10">
    <property type="entry name" value="Rho GTPase activation protein"/>
    <property type="match status" value="2"/>
</dbReference>
<dbReference type="AlphaFoldDB" id="A0A7R9CDW7"/>
<feature type="domain" description="Rho-GAP" evidence="4">
    <location>
        <begin position="163"/>
        <end position="414"/>
    </location>
</feature>
<feature type="compositionally biased region" description="Basic and acidic residues" evidence="2">
    <location>
        <begin position="92"/>
        <end position="110"/>
    </location>
</feature>
<dbReference type="GO" id="GO:0007165">
    <property type="term" value="P:signal transduction"/>
    <property type="evidence" value="ECO:0007669"/>
    <property type="project" value="InterPro"/>
</dbReference>
<dbReference type="InterPro" id="IPR037863">
    <property type="entry name" value="RHOGAP6/36"/>
</dbReference>
<gene>
    <name evidence="5" type="ORF">TCEB3V08_LOCUS1546</name>
</gene>
<dbReference type="PANTHER" id="PTHR12635:SF7">
    <property type="entry name" value="RHO GTPASE ACTIVATING PROTEIN 6-RELATED"/>
    <property type="match status" value="1"/>
</dbReference>
<feature type="compositionally biased region" description="Low complexity" evidence="2">
    <location>
        <begin position="653"/>
        <end position="667"/>
    </location>
</feature>
<organism evidence="5">
    <name type="scientific">Timema cristinae</name>
    <name type="common">Walking stick</name>
    <dbReference type="NCBI Taxonomy" id="61476"/>
    <lineage>
        <taxon>Eukaryota</taxon>
        <taxon>Metazoa</taxon>
        <taxon>Ecdysozoa</taxon>
        <taxon>Arthropoda</taxon>
        <taxon>Hexapoda</taxon>
        <taxon>Insecta</taxon>
        <taxon>Pterygota</taxon>
        <taxon>Neoptera</taxon>
        <taxon>Polyneoptera</taxon>
        <taxon>Phasmatodea</taxon>
        <taxon>Timematodea</taxon>
        <taxon>Timematoidea</taxon>
        <taxon>Timematidae</taxon>
        <taxon>Timema</taxon>
    </lineage>
</organism>
<reference evidence="5" key="1">
    <citation type="submission" date="2020-11" db="EMBL/GenBank/DDBJ databases">
        <authorList>
            <person name="Tran Van P."/>
        </authorList>
    </citation>
    <scope>NUCLEOTIDE SEQUENCE</scope>
</reference>
<dbReference type="PANTHER" id="PTHR12635">
    <property type="entry name" value="RHO-GTPASE-ACTIVATING PROTEIN 6 FAMILY MEMBER"/>
    <property type="match status" value="1"/>
</dbReference>
<keyword evidence="1" id="KW-0343">GTPase activation</keyword>
<feature type="region of interest" description="Disordered" evidence="2">
    <location>
        <begin position="507"/>
        <end position="618"/>
    </location>
</feature>
<feature type="chain" id="PRO_5031179319" description="Rho-GAP domain-containing protein" evidence="3">
    <location>
        <begin position="25"/>
        <end position="947"/>
    </location>
</feature>
<evidence type="ECO:0000256" key="3">
    <source>
        <dbReference type="SAM" id="SignalP"/>
    </source>
</evidence>
<feature type="compositionally biased region" description="Basic and acidic residues" evidence="2">
    <location>
        <begin position="886"/>
        <end position="908"/>
    </location>
</feature>
<feature type="signal peptide" evidence="3">
    <location>
        <begin position="1"/>
        <end position="24"/>
    </location>
</feature>
<proteinExistence type="predicted"/>
<dbReference type="InterPro" id="IPR000198">
    <property type="entry name" value="RhoGAP_dom"/>
</dbReference>
<dbReference type="PROSITE" id="PS50238">
    <property type="entry name" value="RHOGAP"/>
    <property type="match status" value="1"/>
</dbReference>
<dbReference type="GO" id="GO:0005096">
    <property type="term" value="F:GTPase activator activity"/>
    <property type="evidence" value="ECO:0007669"/>
    <property type="project" value="UniProtKB-KW"/>
</dbReference>
<dbReference type="InterPro" id="IPR008936">
    <property type="entry name" value="Rho_GTPase_activation_prot"/>
</dbReference>
<evidence type="ECO:0000256" key="2">
    <source>
        <dbReference type="SAM" id="MobiDB-lite"/>
    </source>
</evidence>